<dbReference type="AlphaFoldDB" id="A0AAV4EUI7"/>
<evidence type="ECO:0000313" key="2">
    <source>
        <dbReference type="Proteomes" id="UP000762676"/>
    </source>
</evidence>
<organism evidence="1 2">
    <name type="scientific">Elysia marginata</name>
    <dbReference type="NCBI Taxonomy" id="1093978"/>
    <lineage>
        <taxon>Eukaryota</taxon>
        <taxon>Metazoa</taxon>
        <taxon>Spiralia</taxon>
        <taxon>Lophotrochozoa</taxon>
        <taxon>Mollusca</taxon>
        <taxon>Gastropoda</taxon>
        <taxon>Heterobranchia</taxon>
        <taxon>Euthyneura</taxon>
        <taxon>Panpulmonata</taxon>
        <taxon>Sacoglossa</taxon>
        <taxon>Placobranchoidea</taxon>
        <taxon>Plakobranchidae</taxon>
        <taxon>Elysia</taxon>
    </lineage>
</organism>
<dbReference type="EMBL" id="BMAT01003890">
    <property type="protein sequence ID" value="GFR64275.1"/>
    <property type="molecule type" value="Genomic_DNA"/>
</dbReference>
<proteinExistence type="predicted"/>
<protein>
    <submittedName>
        <fullName evidence="1">Uncharacterized protein</fullName>
    </submittedName>
</protein>
<comment type="caution">
    <text evidence="1">The sequence shown here is derived from an EMBL/GenBank/DDBJ whole genome shotgun (WGS) entry which is preliminary data.</text>
</comment>
<name>A0AAV4EUI7_9GAST</name>
<dbReference type="Proteomes" id="UP000762676">
    <property type="component" value="Unassembled WGS sequence"/>
</dbReference>
<sequence length="89" mass="10227">MRNKELVLKQCVVTDLLNPEEVSSSRALNDIFRDASVGLDVSTLRMWTERWGGDDLLNQFCKTNLAVVDPILRQMLNTRCKFIYALHLS</sequence>
<reference evidence="1 2" key="1">
    <citation type="journal article" date="2021" name="Elife">
        <title>Chloroplast acquisition without the gene transfer in kleptoplastic sea slugs, Plakobranchus ocellatus.</title>
        <authorList>
            <person name="Maeda T."/>
            <person name="Takahashi S."/>
            <person name="Yoshida T."/>
            <person name="Shimamura S."/>
            <person name="Takaki Y."/>
            <person name="Nagai Y."/>
            <person name="Toyoda A."/>
            <person name="Suzuki Y."/>
            <person name="Arimoto A."/>
            <person name="Ishii H."/>
            <person name="Satoh N."/>
            <person name="Nishiyama T."/>
            <person name="Hasebe M."/>
            <person name="Maruyama T."/>
            <person name="Minagawa J."/>
            <person name="Obokata J."/>
            <person name="Shigenobu S."/>
        </authorList>
    </citation>
    <scope>NUCLEOTIDE SEQUENCE [LARGE SCALE GENOMIC DNA]</scope>
</reference>
<keyword evidence="2" id="KW-1185">Reference proteome</keyword>
<accession>A0AAV4EUI7</accession>
<evidence type="ECO:0000313" key="1">
    <source>
        <dbReference type="EMBL" id="GFR64275.1"/>
    </source>
</evidence>
<gene>
    <name evidence="1" type="ORF">ElyMa_001917900</name>
</gene>